<gene>
    <name evidence="2" type="ORF">GGQ63_004263</name>
</gene>
<organism evidence="2 3">
    <name type="scientific">Prosthecomicrobium pneumaticum</name>
    <dbReference type="NCBI Taxonomy" id="81895"/>
    <lineage>
        <taxon>Bacteria</taxon>
        <taxon>Pseudomonadati</taxon>
        <taxon>Pseudomonadota</taxon>
        <taxon>Alphaproteobacteria</taxon>
        <taxon>Hyphomicrobiales</taxon>
        <taxon>Kaistiaceae</taxon>
        <taxon>Prosthecomicrobium</taxon>
    </lineage>
</organism>
<evidence type="ECO:0000313" key="2">
    <source>
        <dbReference type="EMBL" id="MBB5755162.1"/>
    </source>
</evidence>
<keyword evidence="1" id="KW-1133">Transmembrane helix</keyword>
<dbReference type="Proteomes" id="UP000523821">
    <property type="component" value="Unassembled WGS sequence"/>
</dbReference>
<dbReference type="Pfam" id="PF09604">
    <property type="entry name" value="Potass_KdpF"/>
    <property type="match status" value="1"/>
</dbReference>
<proteinExistence type="predicted"/>
<dbReference type="InterPro" id="IPR011726">
    <property type="entry name" value="KdpF"/>
</dbReference>
<keyword evidence="1" id="KW-0812">Transmembrane</keyword>
<sequence>MGVVDWLWALGALGVAVYMLAALLRPERI</sequence>
<dbReference type="RefSeq" id="WP_183858592.1">
    <property type="nucleotide sequence ID" value="NZ_JACHOO010000014.1"/>
</dbReference>
<dbReference type="EMBL" id="JACHOO010000014">
    <property type="protein sequence ID" value="MBB5755162.1"/>
    <property type="molecule type" value="Genomic_DNA"/>
</dbReference>
<feature type="transmembrane region" description="Helical" evidence="1">
    <location>
        <begin position="6"/>
        <end position="24"/>
    </location>
</feature>
<reference evidence="2 3" key="1">
    <citation type="submission" date="2020-08" db="EMBL/GenBank/DDBJ databases">
        <title>Genomic Encyclopedia of Type Strains, Phase IV (KMG-IV): sequencing the most valuable type-strain genomes for metagenomic binning, comparative biology and taxonomic classification.</title>
        <authorList>
            <person name="Goeker M."/>
        </authorList>
    </citation>
    <scope>NUCLEOTIDE SEQUENCE [LARGE SCALE GENOMIC DNA]</scope>
    <source>
        <strain evidence="2 3">DSM 16268</strain>
    </source>
</reference>
<dbReference type="AlphaFoldDB" id="A0A7W9FQY1"/>
<evidence type="ECO:0008006" key="4">
    <source>
        <dbReference type="Google" id="ProtNLM"/>
    </source>
</evidence>
<evidence type="ECO:0000313" key="3">
    <source>
        <dbReference type="Proteomes" id="UP000523821"/>
    </source>
</evidence>
<name>A0A7W9FQY1_9HYPH</name>
<keyword evidence="3" id="KW-1185">Reference proteome</keyword>
<evidence type="ECO:0000256" key="1">
    <source>
        <dbReference type="SAM" id="Phobius"/>
    </source>
</evidence>
<comment type="caution">
    <text evidence="2">The sequence shown here is derived from an EMBL/GenBank/DDBJ whole genome shotgun (WGS) entry which is preliminary data.</text>
</comment>
<dbReference type="GO" id="GO:0008556">
    <property type="term" value="F:P-type potassium transmembrane transporter activity"/>
    <property type="evidence" value="ECO:0007669"/>
    <property type="project" value="InterPro"/>
</dbReference>
<dbReference type="GO" id="GO:0005886">
    <property type="term" value="C:plasma membrane"/>
    <property type="evidence" value="ECO:0007669"/>
    <property type="project" value="InterPro"/>
</dbReference>
<keyword evidence="1" id="KW-0472">Membrane</keyword>
<accession>A0A7W9FQY1</accession>
<protein>
    <recommendedName>
        <fullName evidence="4">ATPase</fullName>
    </recommendedName>
</protein>